<keyword evidence="6" id="KW-1185">Reference proteome</keyword>
<dbReference type="InterPro" id="IPR051782">
    <property type="entry name" value="ABC_Transporter_VariousFunc"/>
</dbReference>
<sequence>MAFDKKGMTVIVGANGSGKTTFFNAICSLIDIDSGEITIDDMPSGSEIFKQQLFYLPSDFYLPEFMTALEYGHFVLSRYPKGNMTQFKVLLQIFDLSGQKDHLIGGFSFGMKKKLQIAAAAASGAQYILADEIFSGLDFQSVLLLQEVFDHLSKKQQIVLVSHESNCLLRFPDNIWIMQQGRLTQFTGTITELTQTIKQEKEVHDKLAQIEEHFNVN</sequence>
<evidence type="ECO:0000256" key="2">
    <source>
        <dbReference type="ARBA" id="ARBA00022741"/>
    </source>
</evidence>
<accession>G9WF52</accession>
<dbReference type="Gene3D" id="3.40.50.300">
    <property type="entry name" value="P-loop containing nucleotide triphosphate hydrolases"/>
    <property type="match status" value="1"/>
</dbReference>
<dbReference type="SMART" id="SM00382">
    <property type="entry name" value="AAA"/>
    <property type="match status" value="1"/>
</dbReference>
<comment type="caution">
    <text evidence="5">The sequence shown here is derived from an EMBL/GenBank/DDBJ whole genome shotgun (WGS) entry which is preliminary data.</text>
</comment>
<keyword evidence="2" id="KW-0547">Nucleotide-binding</keyword>
<dbReference type="SUPFAM" id="SSF52540">
    <property type="entry name" value="P-loop containing nucleoside triphosphate hydrolases"/>
    <property type="match status" value="1"/>
</dbReference>
<dbReference type="PATRIC" id="fig|1045004.4.peg.661"/>
<dbReference type="AlphaFoldDB" id="G9WF52"/>
<dbReference type="Proteomes" id="UP000004959">
    <property type="component" value="Chromosome"/>
</dbReference>
<name>G9WF52_9LACO</name>
<evidence type="ECO:0000313" key="6">
    <source>
        <dbReference type="Proteomes" id="UP000004959"/>
    </source>
</evidence>
<evidence type="ECO:0000313" key="5">
    <source>
        <dbReference type="EMBL" id="EHN58772.1"/>
    </source>
</evidence>
<evidence type="ECO:0000259" key="4">
    <source>
        <dbReference type="PROSITE" id="PS50893"/>
    </source>
</evidence>
<dbReference type="GO" id="GO:0005524">
    <property type="term" value="F:ATP binding"/>
    <property type="evidence" value="ECO:0007669"/>
    <property type="project" value="UniProtKB-KW"/>
</dbReference>
<reference evidence="5 6" key="1">
    <citation type="journal article" date="2012" name="PLoS ONE">
        <title>Functional divergence in the genus oenococcus as predicted by genome sequencing of the newly-described species, Oenococcus kitaharae.</title>
        <authorList>
            <person name="Borneman A.R."/>
            <person name="McCarthy J.M."/>
            <person name="Chambers P.J."/>
            <person name="Bartowsky E.J."/>
        </authorList>
    </citation>
    <scope>NUCLEOTIDE SEQUENCE [LARGE SCALE GENOMIC DNA]</scope>
    <source>
        <strain evidence="6">DSM17330</strain>
    </source>
</reference>
<dbReference type="STRING" id="336988.NT96_09025"/>
<dbReference type="PANTHER" id="PTHR42939">
    <property type="entry name" value="ABC TRANSPORTER ATP-BINDING PROTEIN ALBC-RELATED"/>
    <property type="match status" value="1"/>
</dbReference>
<feature type="domain" description="ABC transporter" evidence="4">
    <location>
        <begin position="1"/>
        <end position="205"/>
    </location>
</feature>
<keyword evidence="1" id="KW-0813">Transport</keyword>
<dbReference type="eggNOG" id="COG1131">
    <property type="taxonomic scope" value="Bacteria"/>
</dbReference>
<dbReference type="InterPro" id="IPR027417">
    <property type="entry name" value="P-loop_NTPase"/>
</dbReference>
<dbReference type="EMBL" id="AFVZ01000001">
    <property type="protein sequence ID" value="EHN58772.1"/>
    <property type="molecule type" value="Genomic_DNA"/>
</dbReference>
<dbReference type="InterPro" id="IPR017871">
    <property type="entry name" value="ABC_transporter-like_CS"/>
</dbReference>
<dbReference type="InterPro" id="IPR003593">
    <property type="entry name" value="AAA+_ATPase"/>
</dbReference>
<proteinExistence type="predicted"/>
<dbReference type="GO" id="GO:0016887">
    <property type="term" value="F:ATP hydrolysis activity"/>
    <property type="evidence" value="ECO:0007669"/>
    <property type="project" value="InterPro"/>
</dbReference>
<evidence type="ECO:0000256" key="1">
    <source>
        <dbReference type="ARBA" id="ARBA00022448"/>
    </source>
</evidence>
<organism evidence="5 6">
    <name type="scientific">Oenococcus kitaharae DSM 17330</name>
    <dbReference type="NCBI Taxonomy" id="1045004"/>
    <lineage>
        <taxon>Bacteria</taxon>
        <taxon>Bacillati</taxon>
        <taxon>Bacillota</taxon>
        <taxon>Bacilli</taxon>
        <taxon>Lactobacillales</taxon>
        <taxon>Lactobacillaceae</taxon>
        <taxon>Oenococcus</taxon>
    </lineage>
</organism>
<gene>
    <name evidence="5" type="ORF">OKIT_0661</name>
</gene>
<dbReference type="PROSITE" id="PS50893">
    <property type="entry name" value="ABC_TRANSPORTER_2"/>
    <property type="match status" value="1"/>
</dbReference>
<dbReference type="HOGENOM" id="CLU_000604_1_2_9"/>
<protein>
    <submittedName>
        <fullName evidence="5">ABC transporter ATP-binding protein</fullName>
    </submittedName>
</protein>
<dbReference type="PROSITE" id="PS00211">
    <property type="entry name" value="ABC_TRANSPORTER_1"/>
    <property type="match status" value="1"/>
</dbReference>
<dbReference type="InterPro" id="IPR003439">
    <property type="entry name" value="ABC_transporter-like_ATP-bd"/>
</dbReference>
<dbReference type="PANTHER" id="PTHR42939:SF1">
    <property type="entry name" value="ABC TRANSPORTER ATP-BINDING PROTEIN ALBC-RELATED"/>
    <property type="match status" value="1"/>
</dbReference>
<evidence type="ECO:0000256" key="3">
    <source>
        <dbReference type="ARBA" id="ARBA00022840"/>
    </source>
</evidence>
<keyword evidence="3 5" id="KW-0067">ATP-binding</keyword>
<dbReference type="Pfam" id="PF00005">
    <property type="entry name" value="ABC_tran"/>
    <property type="match status" value="1"/>
</dbReference>